<keyword evidence="4" id="KW-1185">Reference proteome</keyword>
<dbReference type="Pfam" id="PF13717">
    <property type="entry name" value="Zn_ribbon_4"/>
    <property type="match status" value="1"/>
</dbReference>
<reference evidence="3 4" key="1">
    <citation type="submission" date="2022-09" db="EMBL/GenBank/DDBJ databases">
        <authorList>
            <person name="Kop L."/>
        </authorList>
    </citation>
    <scope>NUCLEOTIDE SEQUENCE [LARGE SCALE GENOMIC DNA]</scope>
    <source>
        <strain evidence="3 4">347</strain>
    </source>
</reference>
<feature type="compositionally biased region" description="Basic residues" evidence="1">
    <location>
        <begin position="308"/>
        <end position="318"/>
    </location>
</feature>
<proteinExistence type="predicted"/>
<dbReference type="Proteomes" id="UP001157733">
    <property type="component" value="Chromosome"/>
</dbReference>
<protein>
    <submittedName>
        <fullName evidence="3">Znf/thioredoxin_put domain-containing protein</fullName>
    </submittedName>
</protein>
<feature type="region of interest" description="Disordered" evidence="1">
    <location>
        <begin position="39"/>
        <end position="240"/>
    </location>
</feature>
<dbReference type="EMBL" id="OX336137">
    <property type="protein sequence ID" value="CAI2717641.1"/>
    <property type="molecule type" value="Genomic_DNA"/>
</dbReference>
<evidence type="ECO:0000256" key="1">
    <source>
        <dbReference type="SAM" id="MobiDB-lite"/>
    </source>
</evidence>
<evidence type="ECO:0000313" key="4">
    <source>
        <dbReference type="Proteomes" id="UP001157733"/>
    </source>
</evidence>
<gene>
    <name evidence="3" type="ORF">NSPWAT_0782</name>
</gene>
<name>A0ABM9HC33_9BACT</name>
<dbReference type="RefSeq" id="WP_282010567.1">
    <property type="nucleotide sequence ID" value="NZ_OX336137.1"/>
</dbReference>
<feature type="compositionally biased region" description="Low complexity" evidence="1">
    <location>
        <begin position="151"/>
        <end position="163"/>
    </location>
</feature>
<feature type="compositionally biased region" description="Acidic residues" evidence="1">
    <location>
        <begin position="92"/>
        <end position="107"/>
    </location>
</feature>
<organism evidence="3 4">
    <name type="scientific">Nitrospina watsonii</name>
    <dbReference type="NCBI Taxonomy" id="1323948"/>
    <lineage>
        <taxon>Bacteria</taxon>
        <taxon>Pseudomonadati</taxon>
        <taxon>Nitrospinota/Tectimicrobiota group</taxon>
        <taxon>Nitrospinota</taxon>
        <taxon>Nitrospinia</taxon>
        <taxon>Nitrospinales</taxon>
        <taxon>Nitrospinaceae</taxon>
        <taxon>Nitrospina</taxon>
    </lineage>
</organism>
<dbReference type="InterPro" id="IPR011723">
    <property type="entry name" value="Znf/thioredoxin_put"/>
</dbReference>
<feature type="region of interest" description="Disordered" evidence="1">
    <location>
        <begin position="252"/>
        <end position="343"/>
    </location>
</feature>
<feature type="compositionally biased region" description="Basic and acidic residues" evidence="1">
    <location>
        <begin position="328"/>
        <end position="343"/>
    </location>
</feature>
<feature type="compositionally biased region" description="Basic and acidic residues" evidence="1">
    <location>
        <begin position="116"/>
        <end position="127"/>
    </location>
</feature>
<feature type="domain" description="Zinc finger/thioredoxin putative" evidence="2">
    <location>
        <begin position="1"/>
        <end position="36"/>
    </location>
</feature>
<sequence>MKIACPKCRANYEVALPPLGEAGIELKCAVCHHPFRIKKKTSKPAPSQRATGAAPGTSVPAKLPEHPPMDDVSASLPQGMQSLDDSAGDAPDPFDFDDESLDLDLPDEVTAAGSMELRDLPETKDWDEVADSAKALEDQELEEAAQHAEEFANGATAPETETSAEPEKNTAEGADGVVDPEIWMDAFSDEPTLDATGGTHPDAQEEPFEDPEMWAEAFADQAAHTPEPDTGEPAVELEPQDDEAMIDPADAWAEMFAEETPEDTLWDKAVAENEIVPEPAAQEETPADPPQPQEVPPGEPEEVPRTGKAPRRRPKKCRPSIGGAAATERGRGRKIDERPGVGA</sequence>
<evidence type="ECO:0000313" key="3">
    <source>
        <dbReference type="EMBL" id="CAI2717641.1"/>
    </source>
</evidence>
<dbReference type="NCBIfam" id="TIGR02098">
    <property type="entry name" value="MJ0042_CXXC"/>
    <property type="match status" value="1"/>
</dbReference>
<accession>A0ABM9HC33</accession>
<feature type="compositionally biased region" description="Pro residues" evidence="1">
    <location>
        <begin position="287"/>
        <end position="298"/>
    </location>
</feature>
<feature type="compositionally biased region" description="Acidic residues" evidence="1">
    <location>
        <begin position="204"/>
        <end position="213"/>
    </location>
</feature>
<evidence type="ECO:0000259" key="2">
    <source>
        <dbReference type="Pfam" id="PF13717"/>
    </source>
</evidence>